<dbReference type="EMBL" id="KI669563">
    <property type="protein sequence ID" value="ETN21775.1"/>
    <property type="molecule type" value="Genomic_DNA"/>
</dbReference>
<dbReference type="RefSeq" id="XP_008893839.1">
    <property type="nucleotide sequence ID" value="XM_008895591.1"/>
</dbReference>
<name>W2RB88_PHYN3</name>
<protein>
    <submittedName>
        <fullName evidence="1">Uncharacterized protein</fullName>
    </submittedName>
</protein>
<dbReference type="AlphaFoldDB" id="W2RB88"/>
<organism evidence="1 2">
    <name type="scientific">Phytophthora nicotianae (strain INRA-310)</name>
    <name type="common">Phytophthora parasitica</name>
    <dbReference type="NCBI Taxonomy" id="761204"/>
    <lineage>
        <taxon>Eukaryota</taxon>
        <taxon>Sar</taxon>
        <taxon>Stramenopiles</taxon>
        <taxon>Oomycota</taxon>
        <taxon>Peronosporomycetes</taxon>
        <taxon>Peronosporales</taxon>
        <taxon>Peronosporaceae</taxon>
        <taxon>Phytophthora</taxon>
    </lineage>
</organism>
<dbReference type="VEuPathDB" id="FungiDB:PPTG_21138"/>
<sequence>MRDKTDEYFEADHVDALVATPTLASAPDHESVLKTLQDKIQEAQDAGLPIPCVETLQKLLACYCNEGARPVKVKARRYPPLNRQYLDSHVQELLDHGLAYVNHRSRWMGLGAPDCSEEEPG</sequence>
<evidence type="ECO:0000313" key="1">
    <source>
        <dbReference type="EMBL" id="ETN21775.1"/>
    </source>
</evidence>
<accession>W2RB88</accession>
<proteinExistence type="predicted"/>
<reference evidence="2" key="1">
    <citation type="submission" date="2011-12" db="EMBL/GenBank/DDBJ databases">
        <authorList>
            <consortium name="The Broad Institute Genome Sequencing Platform"/>
            <person name="Russ C."/>
            <person name="Tyler B."/>
            <person name="Panabieres F."/>
            <person name="Shan W."/>
            <person name="Tripathy S."/>
            <person name="Grunwald N."/>
            <person name="Machado M."/>
            <person name="Young S.K."/>
            <person name="Zeng Q."/>
            <person name="Gargeya S."/>
            <person name="Fitzgerald M."/>
            <person name="Haas B."/>
            <person name="Abouelleil A."/>
            <person name="Alvarado L."/>
            <person name="Arachchi H.M."/>
            <person name="Berlin A."/>
            <person name="Chapman S.B."/>
            <person name="Gearin G."/>
            <person name="Goldberg J."/>
            <person name="Griggs A."/>
            <person name="Gujja S."/>
            <person name="Hansen M."/>
            <person name="Heiman D."/>
            <person name="Howarth C."/>
            <person name="Larimer J."/>
            <person name="Lui A."/>
            <person name="MacDonald P.J.P."/>
            <person name="McCowen C."/>
            <person name="Montmayeur A."/>
            <person name="Murphy C."/>
            <person name="Neiman D."/>
            <person name="Pearson M."/>
            <person name="Priest M."/>
            <person name="Roberts A."/>
            <person name="Saif S."/>
            <person name="Shea T."/>
            <person name="Sisk P."/>
            <person name="Stolte C."/>
            <person name="Sykes S."/>
            <person name="Wortman J."/>
            <person name="Nusbaum C."/>
            <person name="Birren B."/>
        </authorList>
    </citation>
    <scope>NUCLEOTIDE SEQUENCE [LARGE SCALE GENOMIC DNA]</scope>
    <source>
        <strain evidence="2">INRA-310</strain>
    </source>
</reference>
<evidence type="ECO:0000313" key="2">
    <source>
        <dbReference type="Proteomes" id="UP000018817"/>
    </source>
</evidence>
<dbReference type="Proteomes" id="UP000018817">
    <property type="component" value="Unassembled WGS sequence"/>
</dbReference>
<reference evidence="1 2" key="2">
    <citation type="submission" date="2013-11" db="EMBL/GenBank/DDBJ databases">
        <title>The Genome Sequence of Phytophthora parasitica INRA-310.</title>
        <authorList>
            <consortium name="The Broad Institute Genomics Platform"/>
            <person name="Russ C."/>
            <person name="Tyler B."/>
            <person name="Panabieres F."/>
            <person name="Shan W."/>
            <person name="Tripathy S."/>
            <person name="Grunwald N."/>
            <person name="Machado M."/>
            <person name="Johnson C.S."/>
            <person name="Arredondo F."/>
            <person name="Hong C."/>
            <person name="Coffey M."/>
            <person name="Young S.K."/>
            <person name="Zeng Q."/>
            <person name="Gargeya S."/>
            <person name="Fitzgerald M."/>
            <person name="Abouelleil A."/>
            <person name="Alvarado L."/>
            <person name="Chapman S.B."/>
            <person name="Gainer-Dewar J."/>
            <person name="Goldberg J."/>
            <person name="Griggs A."/>
            <person name="Gujja S."/>
            <person name="Hansen M."/>
            <person name="Howarth C."/>
            <person name="Imamovic A."/>
            <person name="Ireland A."/>
            <person name="Larimer J."/>
            <person name="McCowan C."/>
            <person name="Murphy C."/>
            <person name="Pearson M."/>
            <person name="Poon T.W."/>
            <person name="Priest M."/>
            <person name="Roberts A."/>
            <person name="Saif S."/>
            <person name="Shea T."/>
            <person name="Sykes S."/>
            <person name="Wortman J."/>
            <person name="Nusbaum C."/>
            <person name="Birren B."/>
        </authorList>
    </citation>
    <scope>NUCLEOTIDE SEQUENCE [LARGE SCALE GENOMIC DNA]</scope>
    <source>
        <strain evidence="1 2">INRA-310</strain>
    </source>
</reference>
<gene>
    <name evidence="1" type="ORF">PPTG_21138</name>
</gene>
<dbReference type="GeneID" id="20189737"/>